<comment type="caution">
    <text evidence="2">The sequence shown here is derived from an EMBL/GenBank/DDBJ whole genome shotgun (WGS) entry which is preliminary data.</text>
</comment>
<name>A0A8H3HR71_9AGAM</name>
<feature type="compositionally biased region" description="Acidic residues" evidence="1">
    <location>
        <begin position="205"/>
        <end position="222"/>
    </location>
</feature>
<sequence>MHSPEIHDMDYFPHRVFVIGGKCTGYLLSTTNYRSCASCGTGSDACYATRCSTISHLRSKHPYTRHHPTPRLQRTRSLTDIHAPSPLCQSATLGNASAGQQVCESLESAHLPGTYPYPNQPIQTPSIIKPHVLRLIMTTPSSGSSTHALITPTTIHPLRILVTPAGAISPILPVRERAFFGRPMTHRQFAFGEATSGTMARSHEGEDDDAKTEIGSPEEDVDHEGLAGGGGLGIRLPPIQTLPPMAPIYTVPNTISQDILLYGPAGVTLAPAKLQHNNVHDKLPLVLAFAPPRLATFFGIQNIPVTDGNT</sequence>
<evidence type="ECO:0000256" key="1">
    <source>
        <dbReference type="SAM" id="MobiDB-lite"/>
    </source>
</evidence>
<protein>
    <submittedName>
        <fullName evidence="2">Uncharacterized protein</fullName>
    </submittedName>
</protein>
<dbReference type="EMBL" id="CAJMWT010010179">
    <property type="protein sequence ID" value="CAE6541178.1"/>
    <property type="molecule type" value="Genomic_DNA"/>
</dbReference>
<gene>
    <name evidence="2" type="ORF">RDB_LOCUS197695</name>
</gene>
<dbReference type="Proteomes" id="UP000663843">
    <property type="component" value="Unassembled WGS sequence"/>
</dbReference>
<feature type="region of interest" description="Disordered" evidence="1">
    <location>
        <begin position="197"/>
        <end position="222"/>
    </location>
</feature>
<evidence type="ECO:0000313" key="2">
    <source>
        <dbReference type="EMBL" id="CAE6541178.1"/>
    </source>
</evidence>
<organism evidence="2 3">
    <name type="scientific">Rhizoctonia solani</name>
    <dbReference type="NCBI Taxonomy" id="456999"/>
    <lineage>
        <taxon>Eukaryota</taxon>
        <taxon>Fungi</taxon>
        <taxon>Dikarya</taxon>
        <taxon>Basidiomycota</taxon>
        <taxon>Agaricomycotina</taxon>
        <taxon>Agaricomycetes</taxon>
        <taxon>Cantharellales</taxon>
        <taxon>Ceratobasidiaceae</taxon>
        <taxon>Rhizoctonia</taxon>
    </lineage>
</organism>
<proteinExistence type="predicted"/>
<evidence type="ECO:0000313" key="3">
    <source>
        <dbReference type="Proteomes" id="UP000663843"/>
    </source>
</evidence>
<dbReference type="AlphaFoldDB" id="A0A8H3HR71"/>
<accession>A0A8H3HR71</accession>
<reference evidence="2" key="1">
    <citation type="submission" date="2021-01" db="EMBL/GenBank/DDBJ databases">
        <authorList>
            <person name="Kaushik A."/>
        </authorList>
    </citation>
    <scope>NUCLEOTIDE SEQUENCE</scope>
    <source>
        <strain evidence="2">AG2-2IIIB</strain>
    </source>
</reference>